<sequence length="718" mass="80543">MNLDTAVQYLTGVGPIMAKKLQTLGITTISDLLYYFPFRYQDFSEIRPISQIKIGQNNCLAGTIKAIQTSRSWQKKVAVTEALVSDQTGSIRVVWFNQPFLSKNLQIGDFICLAGLVKLGKKDIFLSSPIYEKMSSEKELLTLGRLSPVYTETPGITSRFLRNLIKPLLDNLINQATEFLPAQISQENNFLPLGQALRQIHFPETLALAAQAKQRFAFEKLFLVELSVLQARLRVAQQKAPAIMLNAELMRKFTDSLSFTLTDAQRKCAWQILKDMEKPCPMSRLLEGDVGSGKTVVAIMAALNSVKAGWQAALMAPTEILAKQHFYQAAVLLRPFKIRIALLTGKEDQIISQKLGWQTKDGWRPETIEISRSKILERTKKGEIDLLIGTHTLIQDKVKFGKLGLVIVDEQHRFGIAQRAKLCQTSKTGHLLLPHLLSMTATPIPRTLALTIYGDLDLSLIDEMPKGRKEIITKVIAPSERKEAYDFIRQQVKGDNRVFVICPRIEGQTPPQLGAGSDPTRWSEAKAVKVEYEKLSQEVFPNLKVGMLHGKMKPKEKEKIMRDFKSGKIEVLVATTVIEVGVDIPKATLMLVEGAERFGLAQLHQLRGRVGRADRQSYCFLFTESASSQTRQRISAIIKAKNGFELAEKDLAIRGPGCLIGKKQWGLPDLVMANLTDLTLVEKTRETAKQILQQSPSLKNYPILAFKVQIFEKQLHLE</sequence>
<keyword evidence="6 15" id="KW-0347">Helicase</keyword>
<accession>A0A2M7IYK5</accession>
<evidence type="ECO:0000256" key="1">
    <source>
        <dbReference type="ARBA" id="ARBA00007504"/>
    </source>
</evidence>
<dbReference type="SUPFAM" id="SSF50249">
    <property type="entry name" value="Nucleic acid-binding proteins"/>
    <property type="match status" value="1"/>
</dbReference>
<comment type="caution">
    <text evidence="18">The sequence shown here is derived from an EMBL/GenBank/DDBJ whole genome shotgun (WGS) entry which is preliminary data.</text>
</comment>
<dbReference type="Pfam" id="PF17191">
    <property type="entry name" value="RecG_wedge"/>
    <property type="match status" value="1"/>
</dbReference>
<dbReference type="Gene3D" id="1.10.150.20">
    <property type="entry name" value="5' to 3' exonuclease, C-terminal subdomain"/>
    <property type="match status" value="1"/>
</dbReference>
<evidence type="ECO:0000256" key="2">
    <source>
        <dbReference type="ARBA" id="ARBA00017846"/>
    </source>
</evidence>
<dbReference type="SMART" id="SM00490">
    <property type="entry name" value="HELICc"/>
    <property type="match status" value="1"/>
</dbReference>
<dbReference type="SMART" id="SM00487">
    <property type="entry name" value="DEXDc"/>
    <property type="match status" value="1"/>
</dbReference>
<dbReference type="Gene3D" id="3.40.50.300">
    <property type="entry name" value="P-loop containing nucleotide triphosphate hydrolases"/>
    <property type="match status" value="2"/>
</dbReference>
<dbReference type="InterPro" id="IPR001650">
    <property type="entry name" value="Helicase_C-like"/>
</dbReference>
<keyword evidence="11" id="KW-0413">Isomerase</keyword>
<evidence type="ECO:0000256" key="4">
    <source>
        <dbReference type="ARBA" id="ARBA00022763"/>
    </source>
</evidence>
<comment type="catalytic activity">
    <reaction evidence="14 15">
        <text>ATP + H2O = ADP + phosphate + H(+)</text>
        <dbReference type="Rhea" id="RHEA:13065"/>
        <dbReference type="ChEBI" id="CHEBI:15377"/>
        <dbReference type="ChEBI" id="CHEBI:15378"/>
        <dbReference type="ChEBI" id="CHEBI:30616"/>
        <dbReference type="ChEBI" id="CHEBI:43474"/>
        <dbReference type="ChEBI" id="CHEBI:456216"/>
        <dbReference type="EC" id="5.6.2.4"/>
    </reaction>
</comment>
<dbReference type="EMBL" id="PFHV01000033">
    <property type="protein sequence ID" value="PIX03273.1"/>
    <property type="molecule type" value="Genomic_DNA"/>
</dbReference>
<dbReference type="SUPFAM" id="SSF52540">
    <property type="entry name" value="P-loop containing nucleoside triphosphate hydrolases"/>
    <property type="match status" value="2"/>
</dbReference>
<dbReference type="NCBIfam" id="NF008168">
    <property type="entry name" value="PRK10917.2-2"/>
    <property type="match status" value="1"/>
</dbReference>
<evidence type="ECO:0000256" key="9">
    <source>
        <dbReference type="ARBA" id="ARBA00023172"/>
    </source>
</evidence>
<dbReference type="PANTHER" id="PTHR47964">
    <property type="entry name" value="ATP-DEPENDENT DNA HELICASE HOMOLOG RECG, CHLOROPLASTIC"/>
    <property type="match status" value="1"/>
</dbReference>
<organism evidence="18 19">
    <name type="scientific">bacterium (Candidatus Gribaldobacteria) CG_4_8_14_3_um_filter_42_11</name>
    <dbReference type="NCBI Taxonomy" id="2014267"/>
    <lineage>
        <taxon>Bacteria</taxon>
        <taxon>Candidatus Gribaldobacteria</taxon>
    </lineage>
</organism>
<dbReference type="NCBIfam" id="TIGR00643">
    <property type="entry name" value="recG"/>
    <property type="match status" value="1"/>
</dbReference>
<dbReference type="InterPro" id="IPR011545">
    <property type="entry name" value="DEAD/DEAH_box_helicase_dom"/>
</dbReference>
<dbReference type="InterPro" id="IPR014001">
    <property type="entry name" value="Helicase_ATP-bd"/>
</dbReference>
<comment type="similarity">
    <text evidence="1 15">Belongs to the helicase family. RecG subfamily.</text>
</comment>
<dbReference type="PROSITE" id="PS51194">
    <property type="entry name" value="HELICASE_CTER"/>
    <property type="match status" value="1"/>
</dbReference>
<evidence type="ECO:0000256" key="3">
    <source>
        <dbReference type="ARBA" id="ARBA00022741"/>
    </source>
</evidence>
<evidence type="ECO:0000256" key="6">
    <source>
        <dbReference type="ARBA" id="ARBA00022806"/>
    </source>
</evidence>
<evidence type="ECO:0000259" key="16">
    <source>
        <dbReference type="PROSITE" id="PS51192"/>
    </source>
</evidence>
<evidence type="ECO:0000256" key="5">
    <source>
        <dbReference type="ARBA" id="ARBA00022801"/>
    </source>
</evidence>
<name>A0A2M7IYK5_9BACT</name>
<dbReference type="Pfam" id="PF19833">
    <property type="entry name" value="RecG_dom3_C"/>
    <property type="match status" value="1"/>
</dbReference>
<evidence type="ECO:0000256" key="7">
    <source>
        <dbReference type="ARBA" id="ARBA00022840"/>
    </source>
</evidence>
<dbReference type="InterPro" id="IPR027417">
    <property type="entry name" value="P-loop_NTPase"/>
</dbReference>
<evidence type="ECO:0000256" key="14">
    <source>
        <dbReference type="ARBA" id="ARBA00048988"/>
    </source>
</evidence>
<keyword evidence="8" id="KW-0238">DNA-binding</keyword>
<dbReference type="CDD" id="cd04488">
    <property type="entry name" value="RecG_wedge_OBF"/>
    <property type="match status" value="1"/>
</dbReference>
<dbReference type="EC" id="5.6.2.4" evidence="13 15"/>
<keyword evidence="10 15" id="KW-0234">DNA repair</keyword>
<evidence type="ECO:0000256" key="15">
    <source>
        <dbReference type="RuleBase" id="RU363016"/>
    </source>
</evidence>
<feature type="domain" description="Helicase ATP-binding" evidence="16">
    <location>
        <begin position="275"/>
        <end position="461"/>
    </location>
</feature>
<dbReference type="Pfam" id="PF00270">
    <property type="entry name" value="DEAD"/>
    <property type="match status" value="1"/>
</dbReference>
<evidence type="ECO:0000313" key="18">
    <source>
        <dbReference type="EMBL" id="PIX03273.1"/>
    </source>
</evidence>
<comment type="catalytic activity">
    <reaction evidence="12 15">
        <text>Couples ATP hydrolysis with the unwinding of duplex DNA by translocating in the 3'-5' direction.</text>
        <dbReference type="EC" id="5.6.2.4"/>
    </reaction>
</comment>
<dbReference type="GO" id="GO:0043138">
    <property type="term" value="F:3'-5' DNA helicase activity"/>
    <property type="evidence" value="ECO:0007669"/>
    <property type="project" value="UniProtKB-EC"/>
</dbReference>
<keyword evidence="9 15" id="KW-0233">DNA recombination</keyword>
<evidence type="ECO:0000313" key="19">
    <source>
        <dbReference type="Proteomes" id="UP000230505"/>
    </source>
</evidence>
<dbReference type="GO" id="GO:0005524">
    <property type="term" value="F:ATP binding"/>
    <property type="evidence" value="ECO:0007669"/>
    <property type="project" value="UniProtKB-KW"/>
</dbReference>
<dbReference type="InterPro" id="IPR045562">
    <property type="entry name" value="RecG_dom3_C"/>
</dbReference>
<evidence type="ECO:0000256" key="8">
    <source>
        <dbReference type="ARBA" id="ARBA00023125"/>
    </source>
</evidence>
<protein>
    <recommendedName>
        <fullName evidence="2 15">ATP-dependent DNA helicase RecG</fullName>
        <ecNumber evidence="13 15">5.6.2.4</ecNumber>
    </recommendedName>
</protein>
<reference evidence="19" key="1">
    <citation type="submission" date="2017-09" db="EMBL/GenBank/DDBJ databases">
        <title>Depth-based differentiation of microbial function through sediment-hosted aquifers and enrichment of novel symbionts in the deep terrestrial subsurface.</title>
        <authorList>
            <person name="Probst A.J."/>
            <person name="Ladd B."/>
            <person name="Jarett J.K."/>
            <person name="Geller-Mcgrath D.E."/>
            <person name="Sieber C.M.K."/>
            <person name="Emerson J.B."/>
            <person name="Anantharaman K."/>
            <person name="Thomas B.C."/>
            <person name="Malmstrom R."/>
            <person name="Stieglmeier M."/>
            <person name="Klingl A."/>
            <person name="Woyke T."/>
            <person name="Ryan C.M."/>
            <person name="Banfield J.F."/>
        </authorList>
    </citation>
    <scope>NUCLEOTIDE SEQUENCE [LARGE SCALE GENOMIC DNA]</scope>
</reference>
<dbReference type="InterPro" id="IPR004609">
    <property type="entry name" value="ATP-dep_DNA_helicase_RecG"/>
</dbReference>
<comment type="function">
    <text evidence="15">Plays a critical role in recombination and DNA repair. Helps process Holliday junction intermediates to mature products by catalyzing branch migration. Has replication fork regression activity, unwinds stalled or blocked replication forks to make a HJ that can be resolved. Has a DNA unwinding activity characteristic of a DNA helicase with 3'-5' polarity.</text>
</comment>
<dbReference type="PANTHER" id="PTHR47964:SF1">
    <property type="entry name" value="ATP-DEPENDENT DNA HELICASE HOMOLOG RECG, CHLOROPLASTIC"/>
    <property type="match status" value="1"/>
</dbReference>
<dbReference type="InterPro" id="IPR033454">
    <property type="entry name" value="RecG_wedge"/>
</dbReference>
<dbReference type="PROSITE" id="PS51192">
    <property type="entry name" value="HELICASE_ATP_BIND_1"/>
    <property type="match status" value="1"/>
</dbReference>
<gene>
    <name evidence="18" type="ORF">COZ78_01215</name>
</gene>
<proteinExistence type="inferred from homology"/>
<dbReference type="Proteomes" id="UP000230505">
    <property type="component" value="Unassembled WGS sequence"/>
</dbReference>
<keyword evidence="3 15" id="KW-0547">Nucleotide-binding</keyword>
<dbReference type="AlphaFoldDB" id="A0A2M7IYK5"/>
<evidence type="ECO:0000256" key="10">
    <source>
        <dbReference type="ARBA" id="ARBA00023204"/>
    </source>
</evidence>
<dbReference type="NCBIfam" id="NF008165">
    <property type="entry name" value="PRK10917.1-3"/>
    <property type="match status" value="1"/>
</dbReference>
<dbReference type="GO" id="GO:0003677">
    <property type="term" value="F:DNA binding"/>
    <property type="evidence" value="ECO:0007669"/>
    <property type="project" value="UniProtKB-KW"/>
</dbReference>
<keyword evidence="4 15" id="KW-0227">DNA damage</keyword>
<dbReference type="GO" id="GO:0006310">
    <property type="term" value="P:DNA recombination"/>
    <property type="evidence" value="ECO:0007669"/>
    <property type="project" value="UniProtKB-UniRule"/>
</dbReference>
<dbReference type="Pfam" id="PF00271">
    <property type="entry name" value="Helicase_C"/>
    <property type="match status" value="1"/>
</dbReference>
<dbReference type="GO" id="GO:0016887">
    <property type="term" value="F:ATP hydrolysis activity"/>
    <property type="evidence" value="ECO:0007669"/>
    <property type="project" value="RHEA"/>
</dbReference>
<evidence type="ECO:0000259" key="17">
    <source>
        <dbReference type="PROSITE" id="PS51194"/>
    </source>
</evidence>
<dbReference type="InterPro" id="IPR012340">
    <property type="entry name" value="NA-bd_OB-fold"/>
</dbReference>
<feature type="domain" description="Helicase C-terminal" evidence="17">
    <location>
        <begin position="480"/>
        <end position="652"/>
    </location>
</feature>
<dbReference type="GO" id="GO:0006281">
    <property type="term" value="P:DNA repair"/>
    <property type="evidence" value="ECO:0007669"/>
    <property type="project" value="UniProtKB-UniRule"/>
</dbReference>
<keyword evidence="7 15" id="KW-0067">ATP-binding</keyword>
<evidence type="ECO:0000256" key="11">
    <source>
        <dbReference type="ARBA" id="ARBA00023235"/>
    </source>
</evidence>
<evidence type="ECO:0000256" key="12">
    <source>
        <dbReference type="ARBA" id="ARBA00034617"/>
    </source>
</evidence>
<dbReference type="Gene3D" id="2.40.50.140">
    <property type="entry name" value="Nucleic acid-binding proteins"/>
    <property type="match status" value="1"/>
</dbReference>
<evidence type="ECO:0000256" key="13">
    <source>
        <dbReference type="ARBA" id="ARBA00034808"/>
    </source>
</evidence>
<keyword evidence="5 15" id="KW-0378">Hydrolase</keyword>
<dbReference type="InterPro" id="IPR047112">
    <property type="entry name" value="RecG/Mfd"/>
</dbReference>